<evidence type="ECO:0000256" key="6">
    <source>
        <dbReference type="ARBA" id="ARBA00022692"/>
    </source>
</evidence>
<keyword evidence="4" id="KW-1003">Cell membrane</keyword>
<evidence type="ECO:0000256" key="1">
    <source>
        <dbReference type="ARBA" id="ARBA00002254"/>
    </source>
</evidence>
<evidence type="ECO:0000313" key="12">
    <source>
        <dbReference type="Proteomes" id="UP000094969"/>
    </source>
</evidence>
<dbReference type="InterPro" id="IPR005503">
    <property type="entry name" value="FliL"/>
</dbReference>
<keyword evidence="5 10" id="KW-0145">Chemotaxis</keyword>
<dbReference type="STRING" id="1526658.BHK69_01065"/>
<dbReference type="GO" id="GO:0005886">
    <property type="term" value="C:plasma membrane"/>
    <property type="evidence" value="ECO:0007669"/>
    <property type="project" value="UniProtKB-SubCell"/>
</dbReference>
<comment type="subcellular location">
    <subcellularLocation>
        <location evidence="10">Cell inner membrane</location>
    </subcellularLocation>
    <subcellularLocation>
        <location evidence="2">Cell membrane</location>
        <topology evidence="2">Single-pass membrane protein</topology>
    </subcellularLocation>
</comment>
<dbReference type="GO" id="GO:0071973">
    <property type="term" value="P:bacterial-type flagellum-dependent cell motility"/>
    <property type="evidence" value="ECO:0007669"/>
    <property type="project" value="InterPro"/>
</dbReference>
<evidence type="ECO:0000256" key="7">
    <source>
        <dbReference type="ARBA" id="ARBA00022779"/>
    </source>
</evidence>
<dbReference type="Pfam" id="PF03748">
    <property type="entry name" value="FliL"/>
    <property type="match status" value="1"/>
</dbReference>
<protein>
    <recommendedName>
        <fullName evidence="10">Flagellar protein FliL</fullName>
    </recommendedName>
</protein>
<dbReference type="KEGG" id="bvv:BHK69_01065"/>
<evidence type="ECO:0000313" key="11">
    <source>
        <dbReference type="EMBL" id="AOO79269.1"/>
    </source>
</evidence>
<name>A0A1D7TVW5_9HYPH</name>
<keyword evidence="8" id="KW-1133">Transmembrane helix</keyword>
<gene>
    <name evidence="11" type="ORF">BHK69_01065</name>
</gene>
<keyword evidence="12" id="KW-1185">Reference proteome</keyword>
<evidence type="ECO:0000256" key="5">
    <source>
        <dbReference type="ARBA" id="ARBA00022500"/>
    </source>
</evidence>
<evidence type="ECO:0000256" key="9">
    <source>
        <dbReference type="ARBA" id="ARBA00023136"/>
    </source>
</evidence>
<keyword evidence="7 10" id="KW-0283">Flagellar rotation</keyword>
<dbReference type="RefSeq" id="WP_069688493.1">
    <property type="nucleotide sequence ID" value="NZ_CP017147.1"/>
</dbReference>
<evidence type="ECO:0000256" key="2">
    <source>
        <dbReference type="ARBA" id="ARBA00004162"/>
    </source>
</evidence>
<dbReference type="AlphaFoldDB" id="A0A1D7TVW5"/>
<evidence type="ECO:0000256" key="3">
    <source>
        <dbReference type="ARBA" id="ARBA00008281"/>
    </source>
</evidence>
<dbReference type="OrthoDB" id="7908910at2"/>
<keyword evidence="6" id="KW-0812">Transmembrane</keyword>
<organism evidence="11 12">
    <name type="scientific">Bosea vaviloviae</name>
    <dbReference type="NCBI Taxonomy" id="1526658"/>
    <lineage>
        <taxon>Bacteria</taxon>
        <taxon>Pseudomonadati</taxon>
        <taxon>Pseudomonadota</taxon>
        <taxon>Alphaproteobacteria</taxon>
        <taxon>Hyphomicrobiales</taxon>
        <taxon>Boseaceae</taxon>
        <taxon>Bosea</taxon>
    </lineage>
</organism>
<sequence>MAAPKLKLPAGRKRSRGSLPALRAAVPTVLLTLLAAGAGALWGTRVIGTVETTVMKRMEEASPHLSVNPAMAGGLVLKRLAPIVTNLAAPANAWVRIEAALVLEQKAALSAEPLIGAITEDILAFLRSVTARQMEGAAGLRNLREDLTERIAVRSKGLVRDIVIETLVVQ</sequence>
<evidence type="ECO:0000256" key="4">
    <source>
        <dbReference type="ARBA" id="ARBA00022475"/>
    </source>
</evidence>
<reference evidence="11 12" key="1">
    <citation type="journal article" date="2015" name="Antonie Van Leeuwenhoek">
        <title>Bosea vaviloviae sp. nov., a new species of slow-growing rhizobia isolated from nodules of the relict species Vavilovia formosa (Stev.) Fed.</title>
        <authorList>
            <person name="Safronova V.I."/>
            <person name="Kuznetsova I.G."/>
            <person name="Sazanova A.L."/>
            <person name="Kimeklis A.K."/>
            <person name="Belimov A.A."/>
            <person name="Andronov E.E."/>
            <person name="Pinaev A.G."/>
            <person name="Chizhevskaya E.P."/>
            <person name="Pukhaev A.R."/>
            <person name="Popov K.P."/>
            <person name="Willems A."/>
            <person name="Tikhonovich I.A."/>
        </authorList>
    </citation>
    <scope>NUCLEOTIDE SEQUENCE [LARGE SCALE GENOMIC DNA]</scope>
    <source>
        <strain evidence="11 12">Vaf18</strain>
    </source>
</reference>
<keyword evidence="10" id="KW-0997">Cell inner membrane</keyword>
<keyword evidence="9 10" id="KW-0472">Membrane</keyword>
<evidence type="ECO:0000256" key="8">
    <source>
        <dbReference type="ARBA" id="ARBA00022989"/>
    </source>
</evidence>
<dbReference type="EMBL" id="CP017147">
    <property type="protein sequence ID" value="AOO79269.1"/>
    <property type="molecule type" value="Genomic_DNA"/>
</dbReference>
<dbReference type="GO" id="GO:0006935">
    <property type="term" value="P:chemotaxis"/>
    <property type="evidence" value="ECO:0007669"/>
    <property type="project" value="UniProtKB-KW"/>
</dbReference>
<dbReference type="GO" id="GO:0009425">
    <property type="term" value="C:bacterial-type flagellum basal body"/>
    <property type="evidence" value="ECO:0007669"/>
    <property type="project" value="InterPro"/>
</dbReference>
<comment type="function">
    <text evidence="1 10">Controls the rotational direction of flagella during chemotaxis.</text>
</comment>
<dbReference type="Proteomes" id="UP000094969">
    <property type="component" value="Chromosome"/>
</dbReference>
<evidence type="ECO:0000256" key="10">
    <source>
        <dbReference type="RuleBase" id="RU364125"/>
    </source>
</evidence>
<accession>A0A1D7TVW5</accession>
<comment type="similarity">
    <text evidence="3 10">Belongs to the FliL family.</text>
</comment>
<proteinExistence type="inferred from homology"/>